<dbReference type="Gene3D" id="3.30.750.24">
    <property type="entry name" value="STAS domain"/>
    <property type="match status" value="1"/>
</dbReference>
<dbReference type="Pfam" id="PF13466">
    <property type="entry name" value="STAS_2"/>
    <property type="match status" value="1"/>
</dbReference>
<comment type="caution">
    <text evidence="2">The sequence shown here is derived from an EMBL/GenBank/DDBJ whole genome shotgun (WGS) entry which is preliminary data.</text>
</comment>
<keyword evidence="3" id="KW-1185">Reference proteome</keyword>
<dbReference type="Proteomes" id="UP001499841">
    <property type="component" value="Unassembled WGS sequence"/>
</dbReference>
<dbReference type="RefSeq" id="WP_345038975.1">
    <property type="nucleotide sequence ID" value="NZ_BAABBA010000005.1"/>
</dbReference>
<feature type="domain" description="STAS" evidence="1">
    <location>
        <begin position="16"/>
        <end position="78"/>
    </location>
</feature>
<accession>A0ABP8ESG6</accession>
<organism evidence="2 3">
    <name type="scientific">Georgenia daeguensis</name>
    <dbReference type="NCBI Taxonomy" id="908355"/>
    <lineage>
        <taxon>Bacteria</taxon>
        <taxon>Bacillati</taxon>
        <taxon>Actinomycetota</taxon>
        <taxon>Actinomycetes</taxon>
        <taxon>Micrococcales</taxon>
        <taxon>Bogoriellaceae</taxon>
        <taxon>Georgenia</taxon>
    </lineage>
</organism>
<reference evidence="3" key="1">
    <citation type="journal article" date="2019" name="Int. J. Syst. Evol. Microbiol.">
        <title>The Global Catalogue of Microorganisms (GCM) 10K type strain sequencing project: providing services to taxonomists for standard genome sequencing and annotation.</title>
        <authorList>
            <consortium name="The Broad Institute Genomics Platform"/>
            <consortium name="The Broad Institute Genome Sequencing Center for Infectious Disease"/>
            <person name="Wu L."/>
            <person name="Ma J."/>
        </authorList>
    </citation>
    <scope>NUCLEOTIDE SEQUENCE [LARGE SCALE GENOMIC DNA]</scope>
    <source>
        <strain evidence="3">JCM 17459</strain>
    </source>
</reference>
<protein>
    <recommendedName>
        <fullName evidence="1">STAS domain-containing protein</fullName>
    </recommendedName>
</protein>
<evidence type="ECO:0000259" key="1">
    <source>
        <dbReference type="PROSITE" id="PS50801"/>
    </source>
</evidence>
<dbReference type="CDD" id="cd07043">
    <property type="entry name" value="STAS_anti-anti-sigma_factors"/>
    <property type="match status" value="1"/>
</dbReference>
<proteinExistence type="predicted"/>
<dbReference type="InterPro" id="IPR036513">
    <property type="entry name" value="STAS_dom_sf"/>
</dbReference>
<evidence type="ECO:0000313" key="3">
    <source>
        <dbReference type="Proteomes" id="UP001499841"/>
    </source>
</evidence>
<dbReference type="SUPFAM" id="SSF52091">
    <property type="entry name" value="SpoIIaa-like"/>
    <property type="match status" value="1"/>
</dbReference>
<sequence>MATLTGRDTRSHTELPTFAVLTDQGRVRLVLAGSIDQLCMADLEEAVSETVRTGLPVEVDTRHVTFMDSAGIGALRTLAITSPHGVTFIEPAEVVRFLLHVTHLDATVEIVRKG</sequence>
<dbReference type="EMBL" id="BAABBA010000005">
    <property type="protein sequence ID" value="GAA4286923.1"/>
    <property type="molecule type" value="Genomic_DNA"/>
</dbReference>
<gene>
    <name evidence="2" type="ORF">GCM10022262_12820</name>
</gene>
<evidence type="ECO:0000313" key="2">
    <source>
        <dbReference type="EMBL" id="GAA4286923.1"/>
    </source>
</evidence>
<dbReference type="InterPro" id="IPR002645">
    <property type="entry name" value="STAS_dom"/>
</dbReference>
<dbReference type="PROSITE" id="PS50801">
    <property type="entry name" value="STAS"/>
    <property type="match status" value="1"/>
</dbReference>
<dbReference type="InterPro" id="IPR058548">
    <property type="entry name" value="MlaB-like_STAS"/>
</dbReference>
<name>A0ABP8ESG6_9MICO</name>